<accession>A0A6C0KB92</accession>
<protein>
    <submittedName>
        <fullName evidence="1">Uncharacterized protein</fullName>
    </submittedName>
</protein>
<organism evidence="1">
    <name type="scientific">viral metagenome</name>
    <dbReference type="NCBI Taxonomy" id="1070528"/>
    <lineage>
        <taxon>unclassified sequences</taxon>
        <taxon>metagenomes</taxon>
        <taxon>organismal metagenomes</taxon>
    </lineage>
</organism>
<dbReference type="EMBL" id="MN740854">
    <property type="protein sequence ID" value="QHU15282.1"/>
    <property type="molecule type" value="Genomic_DNA"/>
</dbReference>
<sequence length="139" mass="16039">MDSGKTQTTDASVPPMLARLADEIKQLDDESTKAQVFYERLSLHGELFSQEELCCVGQFRNQLHERRRLKASQLEAAIETYETKIICIQDRLRQRREMLEDLDQETLLLRSNKGLMEAFASGQAMLQTEMQEAQKEMAL</sequence>
<evidence type="ECO:0000313" key="1">
    <source>
        <dbReference type="EMBL" id="QHU15282.1"/>
    </source>
</evidence>
<reference evidence="1" key="1">
    <citation type="journal article" date="2020" name="Nature">
        <title>Giant virus diversity and host interactions through global metagenomics.</title>
        <authorList>
            <person name="Schulz F."/>
            <person name="Roux S."/>
            <person name="Paez-Espino D."/>
            <person name="Jungbluth S."/>
            <person name="Walsh D.A."/>
            <person name="Denef V.J."/>
            <person name="McMahon K.D."/>
            <person name="Konstantinidis K.T."/>
            <person name="Eloe-Fadrosh E.A."/>
            <person name="Kyrpides N.C."/>
            <person name="Woyke T."/>
        </authorList>
    </citation>
    <scope>NUCLEOTIDE SEQUENCE</scope>
    <source>
        <strain evidence="1">GVMAG-S-1103017-68</strain>
    </source>
</reference>
<name>A0A6C0KB92_9ZZZZ</name>
<proteinExistence type="predicted"/>
<dbReference type="AlphaFoldDB" id="A0A6C0KB92"/>